<feature type="non-terminal residue" evidence="3">
    <location>
        <position position="1"/>
    </location>
</feature>
<name>A0A6I4NUL5_9FLAO</name>
<organism evidence="3 4">
    <name type="scientific">Flavobacterium hydrocarbonoxydans</name>
    <dbReference type="NCBI Taxonomy" id="2683249"/>
    <lineage>
        <taxon>Bacteria</taxon>
        <taxon>Pseudomonadati</taxon>
        <taxon>Bacteroidota</taxon>
        <taxon>Flavobacteriia</taxon>
        <taxon>Flavobacteriales</taxon>
        <taxon>Flavobacteriaceae</taxon>
        <taxon>Flavobacterium</taxon>
    </lineage>
</organism>
<dbReference type="GO" id="GO:0019867">
    <property type="term" value="C:outer membrane"/>
    <property type="evidence" value="ECO:0007669"/>
    <property type="project" value="InterPro"/>
</dbReference>
<proteinExistence type="predicted"/>
<dbReference type="Pfam" id="PF05658">
    <property type="entry name" value="YadA_head"/>
    <property type="match status" value="2"/>
</dbReference>
<reference evidence="3 4" key="1">
    <citation type="submission" date="2019-12" db="EMBL/GenBank/DDBJ databases">
        <authorList>
            <person name="Kim Y.S."/>
        </authorList>
    </citation>
    <scope>NUCLEOTIDE SEQUENCE [LARGE SCALE GENOMIC DNA]</scope>
    <source>
        <strain evidence="3 4">GA093</strain>
    </source>
</reference>
<dbReference type="Gene3D" id="2.150.10.10">
    <property type="entry name" value="Serralysin-like metalloprotease, C-terminal"/>
    <property type="match status" value="2"/>
</dbReference>
<sequence>VSSTVDLQSAITGGTTHTFDNDGVNTLTSVVNGITEAAPAVNTVGNAITDATLTTTVNGVSGTALDLTPAIASGTVNVLANDGTNTITSTVNGKVATAPAVNTVGNTITNATLTTTVNGVSGTALDLTPAIASGTVNSLANDGTNTITSTVNGKVATAPAVNIVDATLVNGVLTSKVNGVSDATPVNVLATANSGLTATNGNVQLGGALLEAEAIGTTAANTLAITGLATGATTDAIVVSSTGGVLKTIPTTALATEPWRVQGGLLQATSNNDKIYQNNNVAIGKNSGFAPAALDVNGAIRGGLNNATTTVGLNSIAVGANNVASGQHSVAFGAGASATGTGSFALTGGVANGSYSIATATPGGFTNIASNEGAKAFGQSSTASGAYSLSTGLVTIASGDYSTAFGTSSESIGSGSFAGGSSSIARGLNSLAFGFQVEAANNNEVVFGIDNAIKTSVGDVTDPIFQIGIGTNNGLTILQNGNAAIGVNGTEAAAKPTERLDIGSGGVKIRDINAAPYIGDVTTDRLVVASTTGILKTITPAAFLNGATTVDATLVNGVLTSTVNGVADLTPVNVLSTANNGLTTTNGNVVLGGTLTASTTTITTNAATNQLAIAGLATGATTDAIVVSSTGGVLKTITSSALVSGGSTNLFSSSGNILTSNVNGISRTAPAVNAVDATLANGVLTSTVNGVADLTPVNVLSTANNGLTTTNGNVVLGGTLTASTTTITTNAATNQLAIAGLAAGVATDAIVVSSTGGVLKTITSSALVSGGSTNLFSSSGNILTSNVNGISRTAQAVNAVDATLANGVLTSTVNGVADLTPVNVLSTANSGLTATNGNVQLGGALLEAEAIGTTATNTLAITGLQTGGTTDAVVVSSTGGVLKTVPTSTLSIEPWLNQTGGTQATANNQNIYQIGNVAIGATTIPTLTVSGATVPVKFHVEGNMTTTGKLYTTSSVYADYVFDKYFDGYSNIKADYKFTPLNEVAAFVKANKHLPGVTPINEVSKDGIGYKVDMTTLTMQSLEKIEELYLHVIEQQKQIEAKDATIDTLKKDAEDMKARVARLEELLLRDNK</sequence>
<keyword evidence="4" id="KW-1185">Reference proteome</keyword>
<feature type="domain" description="Trimeric autotransporter adhesin YadA-like head" evidence="2">
    <location>
        <begin position="397"/>
        <end position="423"/>
    </location>
</feature>
<dbReference type="Proteomes" id="UP000471501">
    <property type="component" value="Unassembled WGS sequence"/>
</dbReference>
<feature type="coiled-coil region" evidence="1">
    <location>
        <begin position="1039"/>
        <end position="1066"/>
    </location>
</feature>
<evidence type="ECO:0000313" key="3">
    <source>
        <dbReference type="EMBL" id="MWB96782.1"/>
    </source>
</evidence>
<dbReference type="InterPro" id="IPR011049">
    <property type="entry name" value="Serralysin-like_metalloprot_C"/>
</dbReference>
<protein>
    <recommendedName>
        <fullName evidence="2">Trimeric autotransporter adhesin YadA-like head domain-containing protein</fullName>
    </recommendedName>
</protein>
<evidence type="ECO:0000313" key="4">
    <source>
        <dbReference type="Proteomes" id="UP000471501"/>
    </source>
</evidence>
<keyword evidence="1" id="KW-0175">Coiled coil</keyword>
<dbReference type="AlphaFoldDB" id="A0A6I4NUL5"/>
<evidence type="ECO:0000256" key="1">
    <source>
        <dbReference type="SAM" id="Coils"/>
    </source>
</evidence>
<dbReference type="RefSeq" id="WP_394350426.1">
    <property type="nucleotide sequence ID" value="NZ_WSTB01000019.1"/>
</dbReference>
<accession>A0A6I4NUL5</accession>
<feature type="domain" description="Trimeric autotransporter adhesin YadA-like head" evidence="2">
    <location>
        <begin position="312"/>
        <end position="336"/>
    </location>
</feature>
<dbReference type="CDD" id="cd12820">
    <property type="entry name" value="LbR_YadA-like"/>
    <property type="match status" value="1"/>
</dbReference>
<dbReference type="SUPFAM" id="SSF101967">
    <property type="entry name" value="Adhesin YadA, collagen-binding domain"/>
    <property type="match status" value="1"/>
</dbReference>
<dbReference type="InterPro" id="IPR008640">
    <property type="entry name" value="Adhesin_Head_dom"/>
</dbReference>
<gene>
    <name evidence="3" type="ORF">GON26_20665</name>
</gene>
<dbReference type="EMBL" id="WSTB01000019">
    <property type="protein sequence ID" value="MWB96782.1"/>
    <property type="molecule type" value="Genomic_DNA"/>
</dbReference>
<evidence type="ECO:0000259" key="2">
    <source>
        <dbReference type="Pfam" id="PF05658"/>
    </source>
</evidence>
<comment type="caution">
    <text evidence="3">The sequence shown here is derived from an EMBL/GenBank/DDBJ whole genome shotgun (WGS) entry which is preliminary data.</text>
</comment>